<protein>
    <submittedName>
        <fullName evidence="1">DUF2777 domain-containing protein</fullName>
    </submittedName>
</protein>
<accession>A0ABT2WGZ8</accession>
<reference evidence="1 2" key="1">
    <citation type="submission" date="2022-10" db="EMBL/GenBank/DDBJ databases">
        <title>Description of Fervidibacillus gen. nov. in the family Fervidibacillaceae fam. nov. with two species, Fervidibacillus albus sp. nov., and Fervidibacillus halotolerans sp. nov., isolated from tidal flat sediments.</title>
        <authorList>
            <person name="Kwon K.K."/>
            <person name="Yang S.-H."/>
        </authorList>
    </citation>
    <scope>NUCLEOTIDE SEQUENCE [LARGE SCALE GENOMIC DNA]</scope>
    <source>
        <strain evidence="1 2">DSM 23332</strain>
    </source>
</reference>
<dbReference type="Pfam" id="PF10949">
    <property type="entry name" value="DUF2777"/>
    <property type="match status" value="1"/>
</dbReference>
<organism evidence="1 2">
    <name type="scientific">Pallidibacillus thermolactis</name>
    <dbReference type="NCBI Taxonomy" id="251051"/>
    <lineage>
        <taxon>Bacteria</taxon>
        <taxon>Bacillati</taxon>
        <taxon>Bacillota</taxon>
        <taxon>Bacilli</taxon>
        <taxon>Bacillales</taxon>
        <taxon>Bacillaceae</taxon>
        <taxon>Pallidibacillus</taxon>
    </lineage>
</organism>
<dbReference type="InterPro" id="IPR024488">
    <property type="entry name" value="DUF2777"/>
</dbReference>
<proteinExistence type="predicted"/>
<dbReference type="RefSeq" id="WP_263061906.1">
    <property type="nucleotide sequence ID" value="NZ_JAOUSE010000034.1"/>
</dbReference>
<keyword evidence="2" id="KW-1185">Reference proteome</keyword>
<comment type="caution">
    <text evidence="1">The sequence shown here is derived from an EMBL/GenBank/DDBJ whole genome shotgun (WGS) entry which is preliminary data.</text>
</comment>
<name>A0ABT2WGZ8_9BACI</name>
<evidence type="ECO:0000313" key="2">
    <source>
        <dbReference type="Proteomes" id="UP001208656"/>
    </source>
</evidence>
<evidence type="ECO:0000313" key="1">
    <source>
        <dbReference type="EMBL" id="MCU9594966.1"/>
    </source>
</evidence>
<gene>
    <name evidence="1" type="ORF">OEV82_11000</name>
</gene>
<dbReference type="Proteomes" id="UP001208656">
    <property type="component" value="Unassembled WGS sequence"/>
</dbReference>
<dbReference type="EMBL" id="JAOUSE010000034">
    <property type="protein sequence ID" value="MCU9594966.1"/>
    <property type="molecule type" value="Genomic_DNA"/>
</dbReference>
<sequence>MKPEKLRIIDNQQRSYCEGIIEKINGDWVFFDEENDDAFPLEDFFFREFQFKHLNQWHTGILTEEFKIQSKHTQYVLQDYMQVRIRKTLPYSCISWLEELQNDVFYQFISTLNELEFSIFDLLYCHNISSFKLSPKKQGVNFLTFDNSTCICVVHHHFDYDEKKRKDRLEFTLNTGKRIVVQDFYWPKKA</sequence>